<name>A0A7Y6QC21_9HYPH</name>
<comment type="caution">
    <text evidence="1">The sequence shown here is derived from an EMBL/GenBank/DDBJ whole genome shotgun (WGS) entry which is preliminary data.</text>
</comment>
<dbReference type="AlphaFoldDB" id="A0A7Y6QC21"/>
<reference evidence="1 2" key="1">
    <citation type="submission" date="2020-06" db="EMBL/GenBank/DDBJ databases">
        <authorList>
            <person name="Grouzdev D.S."/>
        </authorList>
    </citation>
    <scope>NUCLEOTIDE SEQUENCE [LARGE SCALE GENOMIC DNA]</scope>
    <source>
        <strain evidence="1 2">HO-A22</strain>
    </source>
</reference>
<dbReference type="Proteomes" id="UP000520198">
    <property type="component" value="Unassembled WGS sequence"/>
</dbReference>
<dbReference type="RefSeq" id="WP_176356201.1">
    <property type="nucleotide sequence ID" value="NZ_JABWDU010000011.1"/>
</dbReference>
<keyword evidence="2" id="KW-1185">Reference proteome</keyword>
<evidence type="ECO:0000313" key="2">
    <source>
        <dbReference type="Proteomes" id="UP000520198"/>
    </source>
</evidence>
<gene>
    <name evidence="1" type="ORF">HT585_28690</name>
</gene>
<evidence type="ECO:0000313" key="1">
    <source>
        <dbReference type="EMBL" id="NVD42851.1"/>
    </source>
</evidence>
<proteinExistence type="predicted"/>
<organism evidence="1 2">
    <name type="scientific">Ensifer oleiphilus</name>
    <dbReference type="NCBI Taxonomy" id="2742698"/>
    <lineage>
        <taxon>Bacteria</taxon>
        <taxon>Pseudomonadati</taxon>
        <taxon>Pseudomonadota</taxon>
        <taxon>Alphaproteobacteria</taxon>
        <taxon>Hyphomicrobiales</taxon>
        <taxon>Rhizobiaceae</taxon>
        <taxon>Sinorhizobium/Ensifer group</taxon>
        <taxon>Ensifer</taxon>
    </lineage>
</organism>
<dbReference type="EMBL" id="JABWDU010000011">
    <property type="protein sequence ID" value="NVD42851.1"/>
    <property type="molecule type" value="Genomic_DNA"/>
</dbReference>
<accession>A0A7Y6QC21</accession>
<sequence length="82" mass="8882">MTAAFEVAGNDPKEATTEDHFAQMTKIRELGRKQFEAVQKAASELVATLDEMQKAKAQESLPGLAFGPGIMHGRAGGPPFWH</sequence>
<protein>
    <submittedName>
        <fullName evidence="1">Uncharacterized protein</fullName>
    </submittedName>
</protein>